<dbReference type="EMBL" id="JAMYWD010000004">
    <property type="protein sequence ID" value="KAJ4974218.1"/>
    <property type="molecule type" value="Genomic_DNA"/>
</dbReference>
<dbReference type="Proteomes" id="UP001141806">
    <property type="component" value="Unassembled WGS sequence"/>
</dbReference>
<feature type="compositionally biased region" description="Low complexity" evidence="1">
    <location>
        <begin position="1200"/>
        <end position="1216"/>
    </location>
</feature>
<feature type="compositionally biased region" description="Basic and acidic residues" evidence="1">
    <location>
        <begin position="160"/>
        <end position="177"/>
    </location>
</feature>
<accession>A0A9Q0QW70</accession>
<feature type="region of interest" description="Disordered" evidence="1">
    <location>
        <begin position="519"/>
        <end position="552"/>
    </location>
</feature>
<feature type="compositionally biased region" description="Basic and acidic residues" evidence="1">
    <location>
        <begin position="691"/>
        <end position="719"/>
    </location>
</feature>
<feature type="region of interest" description="Disordered" evidence="1">
    <location>
        <begin position="1186"/>
        <end position="1256"/>
    </location>
</feature>
<organism evidence="2 3">
    <name type="scientific">Protea cynaroides</name>
    <dbReference type="NCBI Taxonomy" id="273540"/>
    <lineage>
        <taxon>Eukaryota</taxon>
        <taxon>Viridiplantae</taxon>
        <taxon>Streptophyta</taxon>
        <taxon>Embryophyta</taxon>
        <taxon>Tracheophyta</taxon>
        <taxon>Spermatophyta</taxon>
        <taxon>Magnoliopsida</taxon>
        <taxon>Proteales</taxon>
        <taxon>Proteaceae</taxon>
        <taxon>Protea</taxon>
    </lineage>
</organism>
<comment type="caution">
    <text evidence="2">The sequence shown here is derived from an EMBL/GenBank/DDBJ whole genome shotgun (WGS) entry which is preliminary data.</text>
</comment>
<feature type="compositionally biased region" description="Basic and acidic residues" evidence="1">
    <location>
        <begin position="966"/>
        <end position="979"/>
    </location>
</feature>
<protein>
    <submittedName>
        <fullName evidence="2">Uncharacterized protein</fullName>
    </submittedName>
</protein>
<evidence type="ECO:0000313" key="3">
    <source>
        <dbReference type="Proteomes" id="UP001141806"/>
    </source>
</evidence>
<reference evidence="2" key="1">
    <citation type="journal article" date="2023" name="Plant J.">
        <title>The genome of the king protea, Protea cynaroides.</title>
        <authorList>
            <person name="Chang J."/>
            <person name="Duong T.A."/>
            <person name="Schoeman C."/>
            <person name="Ma X."/>
            <person name="Roodt D."/>
            <person name="Barker N."/>
            <person name="Li Z."/>
            <person name="Van de Peer Y."/>
            <person name="Mizrachi E."/>
        </authorList>
    </citation>
    <scope>NUCLEOTIDE SEQUENCE</scope>
    <source>
        <tissue evidence="2">Young leaves</tissue>
    </source>
</reference>
<feature type="compositionally biased region" description="Basic and acidic residues" evidence="1">
    <location>
        <begin position="519"/>
        <end position="542"/>
    </location>
</feature>
<feature type="compositionally biased region" description="Basic and acidic residues" evidence="1">
    <location>
        <begin position="589"/>
        <end position="609"/>
    </location>
</feature>
<feature type="compositionally biased region" description="Basic and acidic residues" evidence="1">
    <location>
        <begin position="773"/>
        <end position="782"/>
    </location>
</feature>
<proteinExistence type="predicted"/>
<feature type="compositionally biased region" description="Basic residues" evidence="1">
    <location>
        <begin position="806"/>
        <end position="818"/>
    </location>
</feature>
<feature type="region of interest" description="Disordered" evidence="1">
    <location>
        <begin position="912"/>
        <end position="1081"/>
    </location>
</feature>
<feature type="region of interest" description="Disordered" evidence="1">
    <location>
        <begin position="198"/>
        <end position="249"/>
    </location>
</feature>
<feature type="region of interest" description="Disordered" evidence="1">
    <location>
        <begin position="583"/>
        <end position="737"/>
    </location>
</feature>
<evidence type="ECO:0000313" key="2">
    <source>
        <dbReference type="EMBL" id="KAJ4974218.1"/>
    </source>
</evidence>
<name>A0A9Q0QW70_9MAGN</name>
<feature type="compositionally biased region" description="Basic and acidic residues" evidence="1">
    <location>
        <begin position="1186"/>
        <end position="1195"/>
    </location>
</feature>
<feature type="compositionally biased region" description="Basic and acidic residues" evidence="1">
    <location>
        <begin position="1062"/>
        <end position="1081"/>
    </location>
</feature>
<dbReference type="OrthoDB" id="1093005at2759"/>
<feature type="region of interest" description="Disordered" evidence="1">
    <location>
        <begin position="760"/>
        <end position="782"/>
    </location>
</feature>
<feature type="compositionally biased region" description="Basic residues" evidence="1">
    <location>
        <begin position="543"/>
        <end position="552"/>
    </location>
</feature>
<feature type="compositionally biased region" description="Basic and acidic residues" evidence="1">
    <location>
        <begin position="912"/>
        <end position="944"/>
    </location>
</feature>
<feature type="region of interest" description="Disordered" evidence="1">
    <location>
        <begin position="149"/>
        <end position="182"/>
    </location>
</feature>
<gene>
    <name evidence="2" type="ORF">NE237_007392</name>
</gene>
<sequence>MEKASDDGSGLADSGLYTVFMDSNFDTHFAMIVSARDTVRNLKEKIMIEHPHCFPNIGEIIVNALKVKRKGCFYHLSDSMLVKSVFNGSMKAWFLQFDASRQGENKEHPYHLEPRASELPSHMFPMDGPLAETSTLQLYRRSKDVSILNAPPVPEVGSSKPKDIFPRNSSDDKEKLKNPNSERLFTRLLEDDRMFLQHSSEVKQKPKKSDSGVLSTRLPEDDPFLSPDNKKKKKKRKKPSSPYYQVDYEVPSGKNVLEETSEVALGNNHGDLRGEIDVALAPEQTNATDPSVGFAMHKPGTSKVERRDTSDYIEATGGRKSKRSKKHQASRVEGLNLPLVAEPGYLTNDGTTSVYEIVCRDNNYDDVRGETSKVALGNNHGNMGRVFKAALSPEQTNAADPFVDVDTCKPGTSNMEKMDTSDHVEASRVIKSKRAKKHQAASVEGRKLPMVAELDNLTKDGIASVSENVCCDNNVGDDVREKTSEVALENKHGNLGEEFEAAFTPEQTDAADPFVGIDTHKPGTSKVERRDTSDYVKASEGRKSKRSKKHQAARLEGLNMPLVVEPGNLTKDSTTLARENFFCGNNDGDDNKTGKTEKEEKVLLLDESPKPSLSEASTSKLKSMGLGKTETNSKDVVISSKLFKSSDISGVGDPSDKRKKNSKKSRESGQPSSVGIEDANGIGGTIPVIPELDKASFSDHPGDETNGNHDTPLRNEKAKVSKVRTTNTPLTGLDKEADDAYQNEVDLLPPIQVTKIQKAEEGSDYKVKRKSRKTDTTAKILRDPIAEKQDVITVDPALPSDENTRKNARSKNAKKTRWGNKGPAKQLTDSTSKAVKDIGSRINCSIPCSIPGTNEPSEVPSDIFACNTDRLPHEADTRDGILARGGTDKGNDHMEVPNLESGKISYIKNFEPRHRQHEVAPGKDLDVKDIRLERPDKELPSNKETKKHPKFESDSISYIKNLEPSQRQHEVGPGKDLGAKDVQNVRSDKELPSNKKTKKHNVHPLGTSHGLQKSFNSNDNQGSKEKPQNDSFDAVKLQAPISKTKKDECMGNTPNRMTSTGDRVKDPTSRDHEKCDSVPHEASKTKIVDAFGTSNPVHSSMVCSPFRAGGNASKKENSADWDSLGSSLESPDVVLKNIQGTEHKLRFKYIPVAAGKASSKKIGEVLNNSNREKSLFATSGTIFKDSCSDSSKDEGEINNSGTSTKSPSDCSSSSSSDYLEGRNKSPQNAVHGGTIKKNGGDNAIYSQSGGPRDMPLDVILRSSSSYKKGKAHGLSISTRGHWKPTC</sequence>
<feature type="compositionally biased region" description="Polar residues" evidence="1">
    <location>
        <begin position="1009"/>
        <end position="1021"/>
    </location>
</feature>
<feature type="compositionally biased region" description="Basic residues" evidence="1">
    <location>
        <begin position="230"/>
        <end position="239"/>
    </location>
</feature>
<feature type="region of interest" description="Disordered" evidence="1">
    <location>
        <begin position="797"/>
        <end position="833"/>
    </location>
</feature>
<keyword evidence="3" id="KW-1185">Reference proteome</keyword>
<evidence type="ECO:0000256" key="1">
    <source>
        <dbReference type="SAM" id="MobiDB-lite"/>
    </source>
</evidence>
<feature type="compositionally biased region" description="Polar residues" evidence="1">
    <location>
        <begin position="1052"/>
        <end position="1061"/>
    </location>
</feature>
<feature type="region of interest" description="Disordered" evidence="1">
    <location>
        <begin position="287"/>
        <end position="308"/>
    </location>
</feature>
<feature type="compositionally biased region" description="Basic and acidic residues" evidence="1">
    <location>
        <begin position="198"/>
        <end position="210"/>
    </location>
</feature>
<feature type="region of interest" description="Disordered" evidence="1">
    <location>
        <begin position="1107"/>
        <end position="1128"/>
    </location>
</feature>